<name>A0A6B0GP64_9EURY</name>
<dbReference type="SUPFAM" id="SSF55920">
    <property type="entry name" value="Creatinase/aminopeptidase"/>
    <property type="match status" value="1"/>
</dbReference>
<evidence type="ECO:0000259" key="1">
    <source>
        <dbReference type="Pfam" id="PF00557"/>
    </source>
</evidence>
<evidence type="ECO:0000313" key="2">
    <source>
        <dbReference type="EMBL" id="MWG33398.1"/>
    </source>
</evidence>
<organism evidence="2 3">
    <name type="scientific">Halomarina oriensis</name>
    <dbReference type="NCBI Taxonomy" id="671145"/>
    <lineage>
        <taxon>Archaea</taxon>
        <taxon>Methanobacteriati</taxon>
        <taxon>Methanobacteriota</taxon>
        <taxon>Stenosarchaea group</taxon>
        <taxon>Halobacteria</taxon>
        <taxon>Halobacteriales</taxon>
        <taxon>Natronomonadaceae</taxon>
        <taxon>Halomarina</taxon>
    </lineage>
</organism>
<keyword evidence="3" id="KW-1185">Reference proteome</keyword>
<gene>
    <name evidence="2" type="ORF">GQS65_02655</name>
</gene>
<accession>A0A6B0GP64</accession>
<reference evidence="2 3" key="1">
    <citation type="submission" date="2019-12" db="EMBL/GenBank/DDBJ databases">
        <title>Halocatena pleomorpha gen. nov. sp. nov., an extremely halophilic archaeon of family Halobacteriaceae isolated from saltpan soil.</title>
        <authorList>
            <person name="Pal Y."/>
            <person name="Verma A."/>
            <person name="Krishnamurthi S."/>
            <person name="Kumar P."/>
        </authorList>
    </citation>
    <scope>NUCLEOTIDE SEQUENCE [LARGE SCALE GENOMIC DNA]</scope>
    <source>
        <strain evidence="2 3">JCM 16495</strain>
    </source>
</reference>
<dbReference type="OrthoDB" id="264019at2157"/>
<dbReference type="RefSeq" id="WP_158203130.1">
    <property type="nucleotide sequence ID" value="NZ_WSZK01000007.1"/>
</dbReference>
<dbReference type="PANTHER" id="PTHR46112:SF8">
    <property type="entry name" value="CYTOPLASMIC PEPTIDASE PEPQ-RELATED"/>
    <property type="match status" value="1"/>
</dbReference>
<dbReference type="InterPro" id="IPR029149">
    <property type="entry name" value="Creatin/AminoP/Spt16_N"/>
</dbReference>
<sequence>MSSSSILAEKTDQAVAELRDAELDGWLTFARETHNLGEPCLPLVLGEGFVWPGMVLLTATGRKIAITETHDADNVRAHGVHEVYPYESSLQSAFHEVLDEVEPKRLGLNYSKANPTADGLSLGLYEQLREYIDASDHRIELVSAAPIVESVRGRKSETETERIQGAVDTAHGILREVQTEWRPEWTEAETAAFVHERVADLGLVTSWDAETCPAVTAGVEGEYGHAKPGDVTIPPGEVMRIDFGVIREEYASDMQRVYYHQPAGETEIPDGLRSDFDDARDAIRAGFDALEPGVQGYEVDAAAREYLTERGWPEYQHGLGHQVGRYVHDGGTYLGPQWDRYGDAPYGEVREGEVYTLELGIQTDYGSISLEEMVQVTADGARFMTEQQTDPWVLDAN</sequence>
<protein>
    <submittedName>
        <fullName evidence="2">M24 family metallopeptidase</fullName>
    </submittedName>
</protein>
<dbReference type="PANTHER" id="PTHR46112">
    <property type="entry name" value="AMINOPEPTIDASE"/>
    <property type="match status" value="1"/>
</dbReference>
<dbReference type="AlphaFoldDB" id="A0A6B0GP64"/>
<dbReference type="Pfam" id="PF00557">
    <property type="entry name" value="Peptidase_M24"/>
    <property type="match status" value="1"/>
</dbReference>
<feature type="domain" description="Peptidase M24" evidence="1">
    <location>
        <begin position="162"/>
        <end position="378"/>
    </location>
</feature>
<proteinExistence type="predicted"/>
<dbReference type="EMBL" id="WSZK01000007">
    <property type="protein sequence ID" value="MWG33398.1"/>
    <property type="molecule type" value="Genomic_DNA"/>
</dbReference>
<evidence type="ECO:0000313" key="3">
    <source>
        <dbReference type="Proteomes" id="UP000451471"/>
    </source>
</evidence>
<dbReference type="SUPFAM" id="SSF53092">
    <property type="entry name" value="Creatinase/prolidase N-terminal domain"/>
    <property type="match status" value="1"/>
</dbReference>
<dbReference type="Gene3D" id="3.90.230.10">
    <property type="entry name" value="Creatinase/methionine aminopeptidase superfamily"/>
    <property type="match status" value="1"/>
</dbReference>
<comment type="caution">
    <text evidence="2">The sequence shown here is derived from an EMBL/GenBank/DDBJ whole genome shotgun (WGS) entry which is preliminary data.</text>
</comment>
<dbReference type="InterPro" id="IPR036005">
    <property type="entry name" value="Creatinase/aminopeptidase-like"/>
</dbReference>
<dbReference type="Proteomes" id="UP000451471">
    <property type="component" value="Unassembled WGS sequence"/>
</dbReference>
<dbReference type="InterPro" id="IPR000994">
    <property type="entry name" value="Pept_M24"/>
</dbReference>
<dbReference type="InterPro" id="IPR050659">
    <property type="entry name" value="Peptidase_M24B"/>
</dbReference>